<feature type="compositionally biased region" description="Basic and acidic residues" evidence="7">
    <location>
        <begin position="434"/>
        <end position="446"/>
    </location>
</feature>
<evidence type="ECO:0000256" key="6">
    <source>
        <dbReference type="ARBA" id="ARBA00023170"/>
    </source>
</evidence>
<keyword evidence="5 8" id="KW-0472">Membrane</keyword>
<feature type="region of interest" description="Disordered" evidence="7">
    <location>
        <begin position="434"/>
        <end position="464"/>
    </location>
</feature>
<comment type="subcellular location">
    <subcellularLocation>
        <location evidence="1">Membrane</location>
        <topology evidence="1">Single-pass membrane protein</topology>
    </subcellularLocation>
</comment>
<feature type="signal peptide" evidence="9">
    <location>
        <begin position="1"/>
        <end position="24"/>
    </location>
</feature>
<evidence type="ECO:0000313" key="10">
    <source>
        <dbReference type="Proteomes" id="UP000515150"/>
    </source>
</evidence>
<reference evidence="11" key="1">
    <citation type="submission" date="2025-08" db="UniProtKB">
        <authorList>
            <consortium name="RefSeq"/>
        </authorList>
    </citation>
    <scope>IDENTIFICATION</scope>
</reference>
<organism evidence="10 11">
    <name type="scientific">Betta splendens</name>
    <name type="common">Siamese fighting fish</name>
    <dbReference type="NCBI Taxonomy" id="158456"/>
    <lineage>
        <taxon>Eukaryota</taxon>
        <taxon>Metazoa</taxon>
        <taxon>Chordata</taxon>
        <taxon>Craniata</taxon>
        <taxon>Vertebrata</taxon>
        <taxon>Euteleostomi</taxon>
        <taxon>Actinopterygii</taxon>
        <taxon>Neopterygii</taxon>
        <taxon>Teleostei</taxon>
        <taxon>Neoteleostei</taxon>
        <taxon>Acanthomorphata</taxon>
        <taxon>Anabantaria</taxon>
        <taxon>Anabantiformes</taxon>
        <taxon>Anabantoidei</taxon>
        <taxon>Osphronemidae</taxon>
        <taxon>Betta</taxon>
    </lineage>
</organism>
<evidence type="ECO:0000256" key="9">
    <source>
        <dbReference type="SAM" id="SignalP"/>
    </source>
</evidence>
<feature type="chain" id="PRO_5028095294" evidence="9">
    <location>
        <begin position="25"/>
        <end position="464"/>
    </location>
</feature>
<dbReference type="GeneID" id="114845718"/>
<dbReference type="RefSeq" id="XP_028989915.1">
    <property type="nucleotide sequence ID" value="XM_029134082.2"/>
</dbReference>
<sequence>MGRRPAPLCLLVSISVVCLRGDSATGDHGLQCVTDYLLINCSLNLSPSENTSYWLRLLEKSVDGTVLLCPLANASGRSSCSTGRSAEHEPKLLMDMYSFEVSLCHGRRGAAEACEVLEERFQPAFNIKPKAPCCLEVTRNASRHRFAWRSTYEQYSRFTNLVNSFTYELHLYRGAARDASHNITTAQTEYSVDDRVLALDGGYAAKVRSSPNQVFYEGQWSEWSDEVRWRTEDGPSTDAPVVSLAKWLFIPLWMLCVLALLVLLMCHAPLGKWKESVFIPNPAPYFHTLYNNFQGDFRSWVVTQGNTADMLPAEETLRIDTLIKSPDAQEDERQAQGSHQLMPGSGYSNITGHMCEASLPYTVSSTAPLSEPESSPEDAGVSAQSGNPAEGDSGCWLCSNTSLEKEPAWYCNDYCTLSAFQQLTLGPKEHLGGAVHPRDYPGERLEGSVNVAVNSRSRIKPEVE</sequence>
<keyword evidence="4 8" id="KW-1133">Transmembrane helix</keyword>
<feature type="region of interest" description="Disordered" evidence="7">
    <location>
        <begin position="364"/>
        <end position="391"/>
    </location>
</feature>
<keyword evidence="6 11" id="KW-0675">Receptor</keyword>
<dbReference type="SUPFAM" id="SSF49265">
    <property type="entry name" value="Fibronectin type III"/>
    <property type="match status" value="1"/>
</dbReference>
<keyword evidence="10" id="KW-1185">Reference proteome</keyword>
<dbReference type="InterPro" id="IPR036116">
    <property type="entry name" value="FN3_sf"/>
</dbReference>
<dbReference type="GO" id="GO:0009897">
    <property type="term" value="C:external side of plasma membrane"/>
    <property type="evidence" value="ECO:0007669"/>
    <property type="project" value="TreeGrafter"/>
</dbReference>
<dbReference type="PANTHER" id="PTHR23037:SF7">
    <property type="entry name" value="INTERLEUKIN-21 RECEPTOR"/>
    <property type="match status" value="1"/>
</dbReference>
<dbReference type="InParanoid" id="A0A6P7L7B4"/>
<feature type="transmembrane region" description="Helical" evidence="8">
    <location>
        <begin position="247"/>
        <end position="266"/>
    </location>
</feature>
<keyword evidence="3 9" id="KW-0732">Signal</keyword>
<dbReference type="PANTHER" id="PTHR23037">
    <property type="entry name" value="CYTOKINE RECEPTOR"/>
    <property type="match status" value="1"/>
</dbReference>
<proteinExistence type="predicted"/>
<accession>A0A6P7L7B4</accession>
<evidence type="ECO:0000256" key="4">
    <source>
        <dbReference type="ARBA" id="ARBA00022989"/>
    </source>
</evidence>
<dbReference type="KEGG" id="bspl:114845718"/>
<evidence type="ECO:0000256" key="7">
    <source>
        <dbReference type="SAM" id="MobiDB-lite"/>
    </source>
</evidence>
<evidence type="ECO:0000256" key="2">
    <source>
        <dbReference type="ARBA" id="ARBA00022692"/>
    </source>
</evidence>
<protein>
    <submittedName>
        <fullName evidence="11">Interleukin-21 receptor</fullName>
    </submittedName>
</protein>
<evidence type="ECO:0000256" key="8">
    <source>
        <dbReference type="SAM" id="Phobius"/>
    </source>
</evidence>
<evidence type="ECO:0000256" key="3">
    <source>
        <dbReference type="ARBA" id="ARBA00022729"/>
    </source>
</evidence>
<name>A0A6P7L7B4_BETSP</name>
<dbReference type="AlphaFoldDB" id="A0A6P7L7B4"/>
<evidence type="ECO:0000313" key="11">
    <source>
        <dbReference type="RefSeq" id="XP_028989915.1"/>
    </source>
</evidence>
<dbReference type="GO" id="GO:0004896">
    <property type="term" value="F:cytokine receptor activity"/>
    <property type="evidence" value="ECO:0007669"/>
    <property type="project" value="TreeGrafter"/>
</dbReference>
<evidence type="ECO:0000256" key="1">
    <source>
        <dbReference type="ARBA" id="ARBA00004167"/>
    </source>
</evidence>
<keyword evidence="2 8" id="KW-0812">Transmembrane</keyword>
<dbReference type="Gene3D" id="2.60.40.10">
    <property type="entry name" value="Immunoglobulins"/>
    <property type="match status" value="1"/>
</dbReference>
<dbReference type="OrthoDB" id="8939865at2759"/>
<evidence type="ECO:0000256" key="5">
    <source>
        <dbReference type="ARBA" id="ARBA00023136"/>
    </source>
</evidence>
<dbReference type="InterPro" id="IPR013783">
    <property type="entry name" value="Ig-like_fold"/>
</dbReference>
<dbReference type="Proteomes" id="UP000515150">
    <property type="component" value="Chromosome 19"/>
</dbReference>
<gene>
    <name evidence="11" type="primary">LOC114845718</name>
</gene>